<name>A0A380HL40_STASA</name>
<dbReference type="Pfam" id="PF01569">
    <property type="entry name" value="PAP2"/>
    <property type="match status" value="1"/>
</dbReference>
<evidence type="ECO:0000259" key="1">
    <source>
        <dbReference type="SMART" id="SM00014"/>
    </source>
</evidence>
<dbReference type="PANTHER" id="PTHR14969:SF13">
    <property type="entry name" value="AT30094P"/>
    <property type="match status" value="1"/>
</dbReference>
<dbReference type="InterPro" id="IPR036938">
    <property type="entry name" value="PAP2/HPO_sf"/>
</dbReference>
<gene>
    <name evidence="2" type="ORF">NCTC7688_00141</name>
</gene>
<dbReference type="InterPro" id="IPR000326">
    <property type="entry name" value="PAP2/HPO"/>
</dbReference>
<reference evidence="2 3" key="1">
    <citation type="submission" date="2018-06" db="EMBL/GenBank/DDBJ databases">
        <authorList>
            <consortium name="Pathogen Informatics"/>
            <person name="Doyle S."/>
        </authorList>
    </citation>
    <scope>NUCLEOTIDE SEQUENCE [LARGE SCALE GENOMIC DNA]</scope>
    <source>
        <strain evidence="2 3">NCTC7688</strain>
    </source>
</reference>
<dbReference type="PANTHER" id="PTHR14969">
    <property type="entry name" value="SPHINGOSINE-1-PHOSPHATE PHOSPHOHYDROLASE"/>
    <property type="match status" value="1"/>
</dbReference>
<dbReference type="SUPFAM" id="SSF48317">
    <property type="entry name" value="Acid phosphatase/Vanadium-dependent haloperoxidase"/>
    <property type="match status" value="1"/>
</dbReference>
<dbReference type="EMBL" id="UHED01000001">
    <property type="protein sequence ID" value="SUM81650.1"/>
    <property type="molecule type" value="Genomic_DNA"/>
</dbReference>
<organism evidence="2 3">
    <name type="scientific">Staphylococcus saprophyticus</name>
    <dbReference type="NCBI Taxonomy" id="29385"/>
    <lineage>
        <taxon>Bacteria</taxon>
        <taxon>Bacillati</taxon>
        <taxon>Bacillota</taxon>
        <taxon>Bacilli</taxon>
        <taxon>Bacillales</taxon>
        <taxon>Staphylococcaceae</taxon>
        <taxon>Staphylococcus</taxon>
    </lineage>
</organism>
<dbReference type="CDD" id="cd03392">
    <property type="entry name" value="PAP2_like_2"/>
    <property type="match status" value="1"/>
</dbReference>
<evidence type="ECO:0000313" key="2">
    <source>
        <dbReference type="EMBL" id="SUM81650.1"/>
    </source>
</evidence>
<dbReference type="AlphaFoldDB" id="A0A380HL40"/>
<dbReference type="SMART" id="SM00014">
    <property type="entry name" value="acidPPc"/>
    <property type="match status" value="1"/>
</dbReference>
<accession>A0A380HL40</accession>
<sequence>MEGTVNVNNYLKMTIGSLCLIILIICIAFNLTENMDASIYQLLHRTMSSEIIVQYLTMISTVFSPIACLCMVLIILLGLLIYDRFKCVWYGFWCFSVFAIGTFLKYAIQRPRPSAAIDGYSFPSMHVLSVCILVSLIVLLVKHKAVIFIGAILILSIMISRIYLQAHYFTDTIASLCVLYILIQTLYIEFETKGIFSVIFKKSNNT</sequence>
<dbReference type="Proteomes" id="UP000254707">
    <property type="component" value="Unassembled WGS sequence"/>
</dbReference>
<protein>
    <submittedName>
        <fullName evidence="2">Phospholipid phosphatase</fullName>
    </submittedName>
</protein>
<feature type="domain" description="Phosphatidic acid phosphatase type 2/haloperoxidase" evidence="1">
    <location>
        <begin position="87"/>
        <end position="187"/>
    </location>
</feature>
<dbReference type="Gene3D" id="1.20.144.10">
    <property type="entry name" value="Phosphatidic acid phosphatase type 2/haloperoxidase"/>
    <property type="match status" value="1"/>
</dbReference>
<dbReference type="RefSeq" id="WP_002484329.1">
    <property type="nucleotide sequence ID" value="NZ_CAXOQR010000036.1"/>
</dbReference>
<evidence type="ECO:0000313" key="3">
    <source>
        <dbReference type="Proteomes" id="UP000254707"/>
    </source>
</evidence>
<proteinExistence type="predicted"/>